<dbReference type="Pfam" id="PF00544">
    <property type="entry name" value="Pectate_lyase_4"/>
    <property type="match status" value="1"/>
</dbReference>
<dbReference type="GO" id="GO:0016829">
    <property type="term" value="F:lyase activity"/>
    <property type="evidence" value="ECO:0007669"/>
    <property type="project" value="UniProtKB-KW"/>
</dbReference>
<dbReference type="InterPro" id="IPR011050">
    <property type="entry name" value="Pectin_lyase_fold/virulence"/>
</dbReference>
<dbReference type="Proteomes" id="UP000216107">
    <property type="component" value="Unassembled WGS sequence"/>
</dbReference>
<reference evidence="3 6" key="1">
    <citation type="submission" date="2016-08" db="EMBL/GenBank/DDBJ databases">
        <title>Candidatus Dactylopiibacterium carminicum genome sequence.</title>
        <authorList>
            <person name="Ramirez-Puebla S.T."/>
            <person name="Ormeno-Orrillo E."/>
            <person name="Vera-Ponce De Leon A."/>
            <person name="Luis L."/>
            <person name="Sanchez-Flores A."/>
            <person name="Monica R."/>
            <person name="Martinez-Romero E."/>
        </authorList>
    </citation>
    <scope>NUCLEOTIDE SEQUENCE [LARGE SCALE GENOMIC DNA]</scope>
    <source>
        <strain evidence="3">END1</strain>
    </source>
</reference>
<dbReference type="InterPro" id="IPR002022">
    <property type="entry name" value="Pec_lyase"/>
</dbReference>
<evidence type="ECO:0000256" key="1">
    <source>
        <dbReference type="ARBA" id="ARBA00023239"/>
    </source>
</evidence>
<reference evidence="4 5" key="2">
    <citation type="submission" date="2017-07" db="EMBL/GenBank/DDBJ databases">
        <title>Candidatus Dactylopiibacterium carminicum, a nitrogen-fixing symbiont of the cochineal insect Dactylopius coccus and Dactylopius opuntiae (Hemiptera: Coccoidea: Dactylopiidae).</title>
        <authorList>
            <person name="Vera A."/>
        </authorList>
    </citation>
    <scope>NUCLEOTIDE SEQUENCE [LARGE SCALE GENOMIC DNA]</scope>
    <source>
        <strain evidence="4 5">NFDCM</strain>
    </source>
</reference>
<dbReference type="Proteomes" id="UP000623509">
    <property type="component" value="Unassembled WGS sequence"/>
</dbReference>
<dbReference type="InterPro" id="IPR012334">
    <property type="entry name" value="Pectin_lyas_fold"/>
</dbReference>
<dbReference type="EMBL" id="MDUX01000094">
    <property type="protein sequence ID" value="KAF7597768.1"/>
    <property type="molecule type" value="Genomic_DNA"/>
</dbReference>
<proteinExistence type="predicted"/>
<feature type="domain" description="Pectate lyase" evidence="2">
    <location>
        <begin position="22"/>
        <end position="179"/>
    </location>
</feature>
<evidence type="ECO:0000313" key="6">
    <source>
        <dbReference type="Proteomes" id="UP000623509"/>
    </source>
</evidence>
<gene>
    <name evidence="3" type="ORF">BGI27_17000</name>
    <name evidence="4" type="ORF">CGU29_16945</name>
</gene>
<dbReference type="Gene3D" id="2.160.20.10">
    <property type="entry name" value="Single-stranded right-handed beta-helix, Pectin lyase-like"/>
    <property type="match status" value="1"/>
</dbReference>
<organism evidence="4 5">
    <name type="scientific">Candidatus Dactylopiibacterium carminicum</name>
    <dbReference type="NCBI Taxonomy" id="857335"/>
    <lineage>
        <taxon>Bacteria</taxon>
        <taxon>Pseudomonadati</taxon>
        <taxon>Pseudomonadota</taxon>
        <taxon>Betaproteobacteria</taxon>
        <taxon>Rhodocyclales</taxon>
        <taxon>Rhodocyclaceae</taxon>
        <taxon>Candidatus Dactylopiibacterium</taxon>
    </lineage>
</organism>
<protein>
    <recommendedName>
        <fullName evidence="2">Pectate lyase domain-containing protein</fullName>
    </recommendedName>
</protein>
<accession>A0A272EML6</accession>
<comment type="caution">
    <text evidence="4">The sequence shown here is derived from an EMBL/GenBank/DDBJ whole genome shotgun (WGS) entry which is preliminary data.</text>
</comment>
<sequence>MTVYNYLRQFMTQDQIMEVASYQKKGHLIGANGLKEPSTYTVTLHHNYYNGLMDRMPRLRSGDVQVFNIYADSGDARVTKKWYDDLFNATSSSLTAKLTSGSYHFGVTSNGSILTEGGMVEVTNSFYKGVLTPLRNNQTDVTNSSYTGAIRAYGTRHELLSGTDSSYMASPQSSYTDSSSVTWMVWAGDSSATDSSLGPTQATPIDFAWHNGEPPTPKNLHTATELPDLLTKYAGAGKVSLTAAQWMNANN</sequence>
<dbReference type="AlphaFoldDB" id="A0A272EML6"/>
<evidence type="ECO:0000313" key="3">
    <source>
        <dbReference type="EMBL" id="KAF7597768.1"/>
    </source>
</evidence>
<evidence type="ECO:0000313" key="4">
    <source>
        <dbReference type="EMBL" id="PAS91357.1"/>
    </source>
</evidence>
<keyword evidence="1" id="KW-0456">Lyase</keyword>
<dbReference type="RefSeq" id="WP_095525996.1">
    <property type="nucleotide sequence ID" value="NZ_MDUX01000094.1"/>
</dbReference>
<evidence type="ECO:0000259" key="2">
    <source>
        <dbReference type="Pfam" id="PF00544"/>
    </source>
</evidence>
<name>A0A272EML6_9RHOO</name>
<keyword evidence="6" id="KW-1185">Reference proteome</keyword>
<dbReference type="SUPFAM" id="SSF51126">
    <property type="entry name" value="Pectin lyase-like"/>
    <property type="match status" value="1"/>
</dbReference>
<evidence type="ECO:0000313" key="5">
    <source>
        <dbReference type="Proteomes" id="UP000216107"/>
    </source>
</evidence>
<dbReference type="OrthoDB" id="5592990at2"/>
<dbReference type="EMBL" id="NMRN01000097">
    <property type="protein sequence ID" value="PAS91357.1"/>
    <property type="molecule type" value="Genomic_DNA"/>
</dbReference>